<evidence type="ECO:0000313" key="2">
    <source>
        <dbReference type="EMBL" id="MDP2500183.1"/>
    </source>
</evidence>
<organism evidence="2 3">
    <name type="scientific">Vibrio splendidus</name>
    <dbReference type="NCBI Taxonomy" id="29497"/>
    <lineage>
        <taxon>Bacteria</taxon>
        <taxon>Pseudomonadati</taxon>
        <taxon>Pseudomonadota</taxon>
        <taxon>Gammaproteobacteria</taxon>
        <taxon>Vibrionales</taxon>
        <taxon>Vibrionaceae</taxon>
        <taxon>Vibrio</taxon>
    </lineage>
</organism>
<feature type="domain" description="HipA-like kinase" evidence="1">
    <location>
        <begin position="4"/>
        <end position="232"/>
    </location>
</feature>
<dbReference type="RefSeq" id="WP_231900575.1">
    <property type="nucleotide sequence ID" value="NZ_CAWNUI010000045.1"/>
</dbReference>
<gene>
    <name evidence="2" type="ORF">Q8W42_05635</name>
</gene>
<evidence type="ECO:0000259" key="1">
    <source>
        <dbReference type="Pfam" id="PF20613"/>
    </source>
</evidence>
<name>A0AB35MV47_VIBSP</name>
<accession>A0AB35MV47</accession>
<dbReference type="Pfam" id="PF20613">
    <property type="entry name" value="HipA_2"/>
    <property type="match status" value="1"/>
</dbReference>
<dbReference type="InterPro" id="IPR046748">
    <property type="entry name" value="HipA_2"/>
</dbReference>
<evidence type="ECO:0000313" key="3">
    <source>
        <dbReference type="Proteomes" id="UP001177935"/>
    </source>
</evidence>
<protein>
    <recommendedName>
        <fullName evidence="1">HipA-like kinase domain-containing protein</fullName>
    </recommendedName>
</protein>
<dbReference type="AlphaFoldDB" id="A0AB35MV47"/>
<reference evidence="2" key="1">
    <citation type="submission" date="2023-07" db="EMBL/GenBank/DDBJ databases">
        <title>Genome content predicts the carbon catabolic preferences of heterotrophic bacteria.</title>
        <authorList>
            <person name="Gralka M."/>
        </authorList>
    </citation>
    <scope>NUCLEOTIDE SEQUENCE</scope>
    <source>
        <strain evidence="2">6E02</strain>
    </source>
</reference>
<comment type="caution">
    <text evidence="2">The sequence shown here is derived from an EMBL/GenBank/DDBJ whole genome shotgun (WGS) entry which is preliminary data.</text>
</comment>
<dbReference type="EMBL" id="JAUYVL010000002">
    <property type="protein sequence ID" value="MDP2500183.1"/>
    <property type="molecule type" value="Genomic_DNA"/>
</dbReference>
<sequence>MIEILKITRMMAQGRTNPYLCEGDDGKQYVVKGSSATCRGLVKEWIVAHLAKSFGLPIPDFKIAWVDDLLVEYSSFDLEAGYCFASSYKPNIQEITYNQIQKVPKQLLRDLFVFDYWIQNNDRNLTDKGGNPNFFLEQKTKETCVVDHNLAFADDFKIDEHKEQHVSSGSWNGLELVDKEVYTEKFQNALQDIDNIISEIPEEWLEMYPIDTIRAEITLVLKKFLAEPFWEDIS</sequence>
<proteinExistence type="predicted"/>
<dbReference type="Proteomes" id="UP001177935">
    <property type="component" value="Unassembled WGS sequence"/>
</dbReference>